<feature type="transmembrane region" description="Helical" evidence="6">
    <location>
        <begin position="332"/>
        <end position="356"/>
    </location>
</feature>
<dbReference type="InterPro" id="IPR002528">
    <property type="entry name" value="MATE_fam"/>
</dbReference>
<accession>A0AA88WCV3</accession>
<reference evidence="7" key="1">
    <citation type="submission" date="2022-12" db="EMBL/GenBank/DDBJ databases">
        <title>Draft genome assemblies for two species of Escallonia (Escalloniales).</title>
        <authorList>
            <person name="Chanderbali A."/>
            <person name="Dervinis C."/>
            <person name="Anghel I."/>
            <person name="Soltis D."/>
            <person name="Soltis P."/>
            <person name="Zapata F."/>
        </authorList>
    </citation>
    <scope>NUCLEOTIDE SEQUENCE</scope>
    <source>
        <strain evidence="7">UCBG64.0493</strain>
        <tissue evidence="7">Leaf</tissue>
    </source>
</reference>
<feature type="non-terminal residue" evidence="7">
    <location>
        <position position="1"/>
    </location>
</feature>
<dbReference type="GO" id="GO:1990961">
    <property type="term" value="P:xenobiotic detoxification by transmembrane export across the plasma membrane"/>
    <property type="evidence" value="ECO:0007669"/>
    <property type="project" value="InterPro"/>
</dbReference>
<evidence type="ECO:0000256" key="2">
    <source>
        <dbReference type="ARBA" id="ARBA00010199"/>
    </source>
</evidence>
<comment type="caution">
    <text evidence="7">The sequence shown here is derived from an EMBL/GenBank/DDBJ whole genome shotgun (WGS) entry which is preliminary data.</text>
</comment>
<evidence type="ECO:0000256" key="6">
    <source>
        <dbReference type="RuleBase" id="RU004914"/>
    </source>
</evidence>
<dbReference type="Pfam" id="PF01554">
    <property type="entry name" value="MatE"/>
    <property type="match status" value="2"/>
</dbReference>
<evidence type="ECO:0000256" key="1">
    <source>
        <dbReference type="ARBA" id="ARBA00004141"/>
    </source>
</evidence>
<feature type="transmembrane region" description="Helical" evidence="6">
    <location>
        <begin position="35"/>
        <end position="59"/>
    </location>
</feature>
<gene>
    <name evidence="7" type="ORF">RJ639_044411</name>
</gene>
<dbReference type="AlphaFoldDB" id="A0AA88WCV3"/>
<keyword evidence="5 6" id="KW-0472">Membrane</keyword>
<protein>
    <recommendedName>
        <fullName evidence="6">Protein DETOXIFICATION</fullName>
    </recommendedName>
    <alternativeName>
        <fullName evidence="6">Multidrug and toxic compound extrusion protein</fullName>
    </alternativeName>
</protein>
<dbReference type="GO" id="GO:0042910">
    <property type="term" value="F:xenobiotic transmembrane transporter activity"/>
    <property type="evidence" value="ECO:0007669"/>
    <property type="project" value="InterPro"/>
</dbReference>
<organism evidence="7 8">
    <name type="scientific">Escallonia herrerae</name>
    <dbReference type="NCBI Taxonomy" id="1293975"/>
    <lineage>
        <taxon>Eukaryota</taxon>
        <taxon>Viridiplantae</taxon>
        <taxon>Streptophyta</taxon>
        <taxon>Embryophyta</taxon>
        <taxon>Tracheophyta</taxon>
        <taxon>Spermatophyta</taxon>
        <taxon>Magnoliopsida</taxon>
        <taxon>eudicotyledons</taxon>
        <taxon>Gunneridae</taxon>
        <taxon>Pentapetalae</taxon>
        <taxon>asterids</taxon>
        <taxon>campanulids</taxon>
        <taxon>Escalloniales</taxon>
        <taxon>Escalloniaceae</taxon>
        <taxon>Escallonia</taxon>
    </lineage>
</organism>
<feature type="transmembrane region" description="Helical" evidence="6">
    <location>
        <begin position="439"/>
        <end position="461"/>
    </location>
</feature>
<feature type="transmembrane region" description="Helical" evidence="6">
    <location>
        <begin position="154"/>
        <end position="171"/>
    </location>
</feature>
<proteinExistence type="inferred from homology"/>
<sequence length="490" mass="53867">MGSFVGELNQGLLQDPSGQVQGDLKTRFWIESKKLWHIVGPSIFSRVAIFSMNIVSQAFAGHLGDLELASISIANTVIVGFNFGLLLGMASALETLCGQAFGAKRYHMLGIYMQRSWIVLFLCCFLLLPLYVYATPFLKLLGQPDDVAEQTGLVALWLIPLHFSFAFLFPVQRFLQSQLKTAVLAWVSLVVLVINVFISWLFVYRLNLGVVGAAVALDISWWLLFFGQFGYCVWGGCPSTWTGFSIQAFSGLWEFLKLSAASGVMLCLENWYYRVLILMTGYLKDATLAVDALSICMSINGWEMMIPLAFFAATGVRVANELGAGNGKAAKFATTVSVVHSTIIGLFFCILIIILRSKVALIFSSSIDVLQEVDKLSYLLAFTILLNSVQPVLSGKLVCVAVGSGWQSWVAYINLGCYYIVGVPLGAVMGWVLNWGVQGIWGGMIFGGTAVQTIILAIITIRCNWEKEAEKATMHVQKWSTPDPDNDPTE</sequence>
<feature type="transmembrane region" description="Helical" evidence="6">
    <location>
        <begin position="376"/>
        <end position="402"/>
    </location>
</feature>
<evidence type="ECO:0000256" key="3">
    <source>
        <dbReference type="ARBA" id="ARBA00022692"/>
    </source>
</evidence>
<keyword evidence="8" id="KW-1185">Reference proteome</keyword>
<dbReference type="CDD" id="cd13132">
    <property type="entry name" value="MATE_eukaryotic"/>
    <property type="match status" value="1"/>
</dbReference>
<feature type="transmembrane region" description="Helical" evidence="6">
    <location>
        <begin position="117"/>
        <end position="134"/>
    </location>
</feature>
<keyword evidence="3 6" id="KW-0812">Transmembrane</keyword>
<keyword evidence="4 6" id="KW-1133">Transmembrane helix</keyword>
<dbReference type="GO" id="GO:0016020">
    <property type="term" value="C:membrane"/>
    <property type="evidence" value="ECO:0007669"/>
    <property type="project" value="UniProtKB-SubCell"/>
</dbReference>
<evidence type="ECO:0000256" key="5">
    <source>
        <dbReference type="ARBA" id="ARBA00023136"/>
    </source>
</evidence>
<feature type="transmembrane region" description="Helical" evidence="6">
    <location>
        <begin position="210"/>
        <end position="234"/>
    </location>
</feature>
<dbReference type="PANTHER" id="PTHR11206">
    <property type="entry name" value="MULTIDRUG RESISTANCE PROTEIN"/>
    <property type="match status" value="1"/>
</dbReference>
<dbReference type="Proteomes" id="UP001188597">
    <property type="component" value="Unassembled WGS sequence"/>
</dbReference>
<dbReference type="NCBIfam" id="TIGR00797">
    <property type="entry name" value="matE"/>
    <property type="match status" value="1"/>
</dbReference>
<comment type="similarity">
    <text evidence="2 6">Belongs to the multi antimicrobial extrusion (MATE) (TC 2.A.66.1) family.</text>
</comment>
<feature type="transmembrane region" description="Helical" evidence="6">
    <location>
        <begin position="183"/>
        <end position="204"/>
    </location>
</feature>
<dbReference type="GO" id="GO:0015297">
    <property type="term" value="F:antiporter activity"/>
    <property type="evidence" value="ECO:0007669"/>
    <property type="project" value="InterPro"/>
</dbReference>
<comment type="subcellular location">
    <subcellularLocation>
        <location evidence="1">Membrane</location>
        <topology evidence="1">Multi-pass membrane protein</topology>
    </subcellularLocation>
</comment>
<evidence type="ECO:0000313" key="7">
    <source>
        <dbReference type="EMBL" id="KAK3023245.1"/>
    </source>
</evidence>
<feature type="transmembrane region" description="Helical" evidence="6">
    <location>
        <begin position="292"/>
        <end position="311"/>
    </location>
</feature>
<dbReference type="EMBL" id="JAVXUP010000666">
    <property type="protein sequence ID" value="KAK3023245.1"/>
    <property type="molecule type" value="Genomic_DNA"/>
</dbReference>
<feature type="transmembrane region" description="Helical" evidence="6">
    <location>
        <begin position="71"/>
        <end position="96"/>
    </location>
</feature>
<evidence type="ECO:0000313" key="8">
    <source>
        <dbReference type="Proteomes" id="UP001188597"/>
    </source>
</evidence>
<dbReference type="InterPro" id="IPR045069">
    <property type="entry name" value="MATE_euk"/>
</dbReference>
<feature type="transmembrane region" description="Helical" evidence="6">
    <location>
        <begin position="409"/>
        <end position="433"/>
    </location>
</feature>
<name>A0AA88WCV3_9ASTE</name>
<evidence type="ECO:0000256" key="4">
    <source>
        <dbReference type="ARBA" id="ARBA00022989"/>
    </source>
</evidence>